<accession>A0AB39BR52</accession>
<proteinExistence type="predicted"/>
<protein>
    <submittedName>
        <fullName evidence="1">Uncharacterized protein</fullName>
    </submittedName>
</protein>
<name>A0AB39BR52_9BACI</name>
<dbReference type="AlphaFoldDB" id="A0AB39BR52"/>
<organism evidence="1">
    <name type="scientific">Alkalihalophilus sp. As8PL</name>
    <dbReference type="NCBI Taxonomy" id="3237103"/>
    <lineage>
        <taxon>Bacteria</taxon>
        <taxon>Bacillati</taxon>
        <taxon>Bacillota</taxon>
        <taxon>Bacilli</taxon>
        <taxon>Bacillales</taxon>
        <taxon>Bacillaceae</taxon>
        <taxon>Alkalihalophilus</taxon>
    </lineage>
</organism>
<evidence type="ECO:0000313" key="1">
    <source>
        <dbReference type="EMBL" id="XDI36430.1"/>
    </source>
</evidence>
<gene>
    <name evidence="1" type="ORF">AB3N04_17365</name>
</gene>
<dbReference type="EMBL" id="CP162551">
    <property type="protein sequence ID" value="XDI36430.1"/>
    <property type="molecule type" value="Genomic_DNA"/>
</dbReference>
<sequence length="119" mass="13864">MQSLYDQIQVYLNMEEEIPFKEFNSYYQKVIKELGNSHEQFDEETLWKALFIVENVMSNAEGRAKDTKGNEGKKYAKMAQRLQLWAKNFATRLGQAGYTEDDINERFNTMFEEGAAANS</sequence>
<dbReference type="RefSeq" id="WP_368503876.1">
    <property type="nucleotide sequence ID" value="NZ_CP162551.1"/>
</dbReference>
<reference evidence="1" key="1">
    <citation type="submission" date="2024-07" db="EMBL/GenBank/DDBJ databases">
        <title>Identification and characteristics of an arsenic-resistant bacterial isolate, which belongs to a novel species.</title>
        <authorList>
            <person name="Juszczyk A."/>
            <person name="Kowalczyk A."/>
            <person name="Was K."/>
            <person name="Kosowicz W."/>
            <person name="Budzyn A."/>
            <person name="Latowski D."/>
        </authorList>
    </citation>
    <scope>NUCLEOTIDE SEQUENCE</scope>
    <source>
        <strain evidence="1">As8PL</strain>
    </source>
</reference>